<accession>A0ABD0XB65</accession>
<feature type="region of interest" description="Disordered" evidence="1">
    <location>
        <begin position="117"/>
        <end position="189"/>
    </location>
</feature>
<dbReference type="PANTHER" id="PTHR46507:SF3">
    <property type="entry name" value="AFADIN- AND ALPHA-ACTININ-BINDING PROTEIN-LIKE"/>
    <property type="match status" value="1"/>
</dbReference>
<organism evidence="2 3">
    <name type="scientific">Umbra pygmaea</name>
    <name type="common">Eastern mudminnow</name>
    <dbReference type="NCBI Taxonomy" id="75934"/>
    <lineage>
        <taxon>Eukaryota</taxon>
        <taxon>Metazoa</taxon>
        <taxon>Chordata</taxon>
        <taxon>Craniata</taxon>
        <taxon>Vertebrata</taxon>
        <taxon>Euteleostomi</taxon>
        <taxon>Actinopterygii</taxon>
        <taxon>Neopterygii</taxon>
        <taxon>Teleostei</taxon>
        <taxon>Protacanthopterygii</taxon>
        <taxon>Esociformes</taxon>
        <taxon>Umbridae</taxon>
        <taxon>Umbra</taxon>
    </lineage>
</organism>
<reference evidence="2 3" key="1">
    <citation type="submission" date="2024-06" db="EMBL/GenBank/DDBJ databases">
        <authorList>
            <person name="Pan Q."/>
            <person name="Wen M."/>
            <person name="Jouanno E."/>
            <person name="Zahm M."/>
            <person name="Klopp C."/>
            <person name="Cabau C."/>
            <person name="Louis A."/>
            <person name="Berthelot C."/>
            <person name="Parey E."/>
            <person name="Roest Crollius H."/>
            <person name="Montfort J."/>
            <person name="Robinson-Rechavi M."/>
            <person name="Bouchez O."/>
            <person name="Lampietro C."/>
            <person name="Lopez Roques C."/>
            <person name="Donnadieu C."/>
            <person name="Postlethwait J."/>
            <person name="Bobe J."/>
            <person name="Verreycken H."/>
            <person name="Guiguen Y."/>
        </authorList>
    </citation>
    <scope>NUCLEOTIDE SEQUENCE [LARGE SCALE GENOMIC DNA]</scope>
    <source>
        <strain evidence="2">Up_M1</strain>
        <tissue evidence="2">Testis</tissue>
    </source>
</reference>
<name>A0ABD0XB65_UMBPY</name>
<protein>
    <recommendedName>
        <fullName evidence="4">Afadin- and alpha-actinin-binding protein-like</fullName>
    </recommendedName>
</protein>
<proteinExistence type="predicted"/>
<feature type="region of interest" description="Disordered" evidence="1">
    <location>
        <begin position="1"/>
        <end position="36"/>
    </location>
</feature>
<feature type="compositionally biased region" description="Polar residues" evidence="1">
    <location>
        <begin position="125"/>
        <end position="135"/>
    </location>
</feature>
<evidence type="ECO:0000313" key="2">
    <source>
        <dbReference type="EMBL" id="KAL1004907.1"/>
    </source>
</evidence>
<comment type="caution">
    <text evidence="2">The sequence shown here is derived from an EMBL/GenBank/DDBJ whole genome shotgun (WGS) entry which is preliminary data.</text>
</comment>
<dbReference type="EMBL" id="JAGEUA010000002">
    <property type="protein sequence ID" value="KAL1004907.1"/>
    <property type="molecule type" value="Genomic_DNA"/>
</dbReference>
<dbReference type="PANTHER" id="PTHR46507">
    <property type="entry name" value="AFADIN- AND ALPHA-ACTININ-BINDING PROTEIN"/>
    <property type="match status" value="1"/>
</dbReference>
<feature type="compositionally biased region" description="Basic and acidic residues" evidence="1">
    <location>
        <begin position="137"/>
        <end position="161"/>
    </location>
</feature>
<dbReference type="AlphaFoldDB" id="A0ABD0XB65"/>
<dbReference type="InterPro" id="IPR052300">
    <property type="entry name" value="Adhesion_Centrosome_assoc"/>
</dbReference>
<sequence length="497" mass="56095">MANRRGHATAGQPLGEHPDHAVYPENSPRFSHLNHSPNVFPRSPSLSSPTFLSLPHRLLSPLDLHDTYVLHGEPSLPLIDHSATWWAGRDEQKESISSFRDQLSVREQHVARLQNALRREREKSSSLQSQCNQQGAELKRREQHNNKLRERLAERQRERGASMELLNPVPRGPVKRDQPARPARANGRREEAALRAMLERREAELREAMKLRHKLTTLLHALRAEMEQTLLDAADEEDPVPGDNGMTLVQSEQSLGDHVTGGVVQGWKKVKRRLRDFLNQGDVGVGTDQDKLLAQLQTELVQSQQLVREQQQLLQDSVISTLPDALTDSYFLEDWERLQAQGAELELQRRSFQRERWAFTDAAIRLGRERHEFEQQKACVIMQQYLSDSLLGKISQCHSRESTHLGLSGSDHVILSSCPVRASSAESSVAPWLESPGSLQDRGRFRGHSPSTPDLFSALKIPCASRSSEIDAQSESWHDGAGRATLAHSGPRLDWSF</sequence>
<gene>
    <name evidence="2" type="ORF">UPYG_G00052060</name>
</gene>
<evidence type="ECO:0008006" key="4">
    <source>
        <dbReference type="Google" id="ProtNLM"/>
    </source>
</evidence>
<evidence type="ECO:0000313" key="3">
    <source>
        <dbReference type="Proteomes" id="UP001557470"/>
    </source>
</evidence>
<evidence type="ECO:0000256" key="1">
    <source>
        <dbReference type="SAM" id="MobiDB-lite"/>
    </source>
</evidence>
<dbReference type="Proteomes" id="UP001557470">
    <property type="component" value="Unassembled WGS sequence"/>
</dbReference>
<keyword evidence="3" id="KW-1185">Reference proteome</keyword>